<dbReference type="Proteomes" id="UP000002640">
    <property type="component" value="Unassembled WGS sequence"/>
</dbReference>
<evidence type="ECO:0000256" key="5">
    <source>
        <dbReference type="ARBA" id="ARBA00022842"/>
    </source>
</evidence>
<dbReference type="InterPro" id="IPR057670">
    <property type="entry name" value="SH3_retrovirus"/>
</dbReference>
<keyword evidence="1" id="KW-0540">Nuclease</keyword>
<dbReference type="GO" id="GO:0016787">
    <property type="term" value="F:hydrolase activity"/>
    <property type="evidence" value="ECO:0007669"/>
    <property type="project" value="UniProtKB-KW"/>
</dbReference>
<evidence type="ECO:0000313" key="11">
    <source>
        <dbReference type="EMBL" id="EGZ21863.1"/>
    </source>
</evidence>
<keyword evidence="8" id="KW-0548">Nucleotidyltransferase</keyword>
<dbReference type="GO" id="GO:0015074">
    <property type="term" value="P:DNA integration"/>
    <property type="evidence" value="ECO:0007669"/>
    <property type="project" value="UniProtKB-KW"/>
</dbReference>
<evidence type="ECO:0000256" key="9">
    <source>
        <dbReference type="ARBA" id="ARBA00023172"/>
    </source>
</evidence>
<keyword evidence="8" id="KW-0239">DNA-directed DNA polymerase</keyword>
<evidence type="ECO:0000313" key="12">
    <source>
        <dbReference type="Proteomes" id="UP000002640"/>
    </source>
</evidence>
<protein>
    <recommendedName>
        <fullName evidence="10">Retroviral polymerase SH3-like domain-containing protein</fullName>
    </recommendedName>
</protein>
<dbReference type="GeneID" id="20640101"/>
<evidence type="ECO:0000256" key="1">
    <source>
        <dbReference type="ARBA" id="ARBA00022722"/>
    </source>
</evidence>
<proteinExistence type="predicted"/>
<dbReference type="GO" id="GO:0003964">
    <property type="term" value="F:RNA-directed DNA polymerase activity"/>
    <property type="evidence" value="ECO:0007669"/>
    <property type="project" value="UniProtKB-KW"/>
</dbReference>
<dbReference type="RefSeq" id="XP_009524580.1">
    <property type="nucleotide sequence ID" value="XM_009526285.1"/>
</dbReference>
<evidence type="ECO:0000256" key="8">
    <source>
        <dbReference type="ARBA" id="ARBA00022932"/>
    </source>
</evidence>
<dbReference type="PANTHER" id="PTHR42648:SF11">
    <property type="entry name" value="TRANSPOSON TY4-P GAG-POL POLYPROTEIN"/>
    <property type="match status" value="1"/>
</dbReference>
<dbReference type="InParanoid" id="G4Z8E3"/>
<dbReference type="Pfam" id="PF25597">
    <property type="entry name" value="SH3_retrovirus"/>
    <property type="match status" value="1"/>
</dbReference>
<gene>
    <name evidence="11" type="ORF">PHYSODRAFT_285664</name>
</gene>
<keyword evidence="6" id="KW-0229">DNA integration</keyword>
<feature type="non-terminal residue" evidence="11">
    <location>
        <position position="86"/>
    </location>
</feature>
<keyword evidence="8" id="KW-0808">Transferase</keyword>
<dbReference type="KEGG" id="psoj:PHYSODRAFT_285664"/>
<dbReference type="STRING" id="1094619.G4Z8E3"/>
<evidence type="ECO:0000256" key="6">
    <source>
        <dbReference type="ARBA" id="ARBA00022908"/>
    </source>
</evidence>
<evidence type="ECO:0000256" key="4">
    <source>
        <dbReference type="ARBA" id="ARBA00022801"/>
    </source>
</evidence>
<evidence type="ECO:0000259" key="10">
    <source>
        <dbReference type="Pfam" id="PF25597"/>
    </source>
</evidence>
<keyword evidence="7" id="KW-0695">RNA-directed DNA polymerase</keyword>
<evidence type="ECO:0000256" key="2">
    <source>
        <dbReference type="ARBA" id="ARBA00022723"/>
    </source>
</evidence>
<keyword evidence="3" id="KW-0255">Endonuclease</keyword>
<evidence type="ECO:0000256" key="3">
    <source>
        <dbReference type="ARBA" id="ARBA00022759"/>
    </source>
</evidence>
<dbReference type="EMBL" id="JH159153">
    <property type="protein sequence ID" value="EGZ21863.1"/>
    <property type="molecule type" value="Genomic_DNA"/>
</dbReference>
<sequence>MPESLWGEILMYVVEVDNLSSTKALPDMTPYQKLPGMNPDVGKLHVCGWVAFAHVPKKKRASKLSPKAVPTLFLGFSQSSMGYRLL</sequence>
<dbReference type="GO" id="GO:0004519">
    <property type="term" value="F:endonuclease activity"/>
    <property type="evidence" value="ECO:0007669"/>
    <property type="project" value="UniProtKB-KW"/>
</dbReference>
<evidence type="ECO:0000256" key="7">
    <source>
        <dbReference type="ARBA" id="ARBA00022918"/>
    </source>
</evidence>
<dbReference type="AlphaFoldDB" id="G4Z8E3"/>
<dbReference type="GO" id="GO:0006310">
    <property type="term" value="P:DNA recombination"/>
    <property type="evidence" value="ECO:0007669"/>
    <property type="project" value="UniProtKB-KW"/>
</dbReference>
<reference evidence="11 12" key="1">
    <citation type="journal article" date="2006" name="Science">
        <title>Phytophthora genome sequences uncover evolutionary origins and mechanisms of pathogenesis.</title>
        <authorList>
            <person name="Tyler B.M."/>
            <person name="Tripathy S."/>
            <person name="Zhang X."/>
            <person name="Dehal P."/>
            <person name="Jiang R.H."/>
            <person name="Aerts A."/>
            <person name="Arredondo F.D."/>
            <person name="Baxter L."/>
            <person name="Bensasson D."/>
            <person name="Beynon J.L."/>
            <person name="Chapman J."/>
            <person name="Damasceno C.M."/>
            <person name="Dorrance A.E."/>
            <person name="Dou D."/>
            <person name="Dickerman A.W."/>
            <person name="Dubchak I.L."/>
            <person name="Garbelotto M."/>
            <person name="Gijzen M."/>
            <person name="Gordon S.G."/>
            <person name="Govers F."/>
            <person name="Grunwald N.J."/>
            <person name="Huang W."/>
            <person name="Ivors K.L."/>
            <person name="Jones R.W."/>
            <person name="Kamoun S."/>
            <person name="Krampis K."/>
            <person name="Lamour K.H."/>
            <person name="Lee M.K."/>
            <person name="McDonald W.H."/>
            <person name="Medina M."/>
            <person name="Meijer H.J."/>
            <person name="Nordberg E.K."/>
            <person name="Maclean D.J."/>
            <person name="Ospina-Giraldo M.D."/>
            <person name="Morris P.F."/>
            <person name="Phuntumart V."/>
            <person name="Putnam N.H."/>
            <person name="Rash S."/>
            <person name="Rose J.K."/>
            <person name="Sakihama Y."/>
            <person name="Salamov A.A."/>
            <person name="Savidor A."/>
            <person name="Scheuring C.F."/>
            <person name="Smith B.M."/>
            <person name="Sobral B.W."/>
            <person name="Terry A."/>
            <person name="Torto-Alalibo T.A."/>
            <person name="Win J."/>
            <person name="Xu Z."/>
            <person name="Zhang H."/>
            <person name="Grigoriev I.V."/>
            <person name="Rokhsar D.S."/>
            <person name="Boore J.L."/>
        </authorList>
    </citation>
    <scope>NUCLEOTIDE SEQUENCE [LARGE SCALE GENOMIC DNA]</scope>
    <source>
        <strain evidence="11 12">P6497</strain>
    </source>
</reference>
<dbReference type="GO" id="GO:0046872">
    <property type="term" value="F:metal ion binding"/>
    <property type="evidence" value="ECO:0007669"/>
    <property type="project" value="UniProtKB-KW"/>
</dbReference>
<dbReference type="OMA" id="TIAYAHV"/>
<dbReference type="InterPro" id="IPR039537">
    <property type="entry name" value="Retrotran_Ty1/copia-like"/>
</dbReference>
<dbReference type="PANTHER" id="PTHR42648">
    <property type="entry name" value="TRANSPOSASE, PUTATIVE-RELATED"/>
    <property type="match status" value="1"/>
</dbReference>
<keyword evidence="9" id="KW-0233">DNA recombination</keyword>
<feature type="domain" description="Retroviral polymerase SH3-like" evidence="10">
    <location>
        <begin position="51"/>
        <end position="86"/>
    </location>
</feature>
<keyword evidence="5" id="KW-0460">Magnesium</keyword>
<name>G4Z8E3_PHYSP</name>
<accession>G4Z8E3</accession>
<keyword evidence="2" id="KW-0479">Metal-binding</keyword>
<organism evidence="11 12">
    <name type="scientific">Phytophthora sojae (strain P6497)</name>
    <name type="common">Soybean stem and root rot agent</name>
    <name type="synonym">Phytophthora megasperma f. sp. glycines</name>
    <dbReference type="NCBI Taxonomy" id="1094619"/>
    <lineage>
        <taxon>Eukaryota</taxon>
        <taxon>Sar</taxon>
        <taxon>Stramenopiles</taxon>
        <taxon>Oomycota</taxon>
        <taxon>Peronosporomycetes</taxon>
        <taxon>Peronosporales</taxon>
        <taxon>Peronosporaceae</taxon>
        <taxon>Phytophthora</taxon>
    </lineage>
</organism>
<keyword evidence="4" id="KW-0378">Hydrolase</keyword>
<dbReference type="GO" id="GO:0003887">
    <property type="term" value="F:DNA-directed DNA polymerase activity"/>
    <property type="evidence" value="ECO:0007669"/>
    <property type="project" value="UniProtKB-KW"/>
</dbReference>
<keyword evidence="12" id="KW-1185">Reference proteome</keyword>